<protein>
    <submittedName>
        <fullName evidence="2">Uncharacterized protein</fullName>
    </submittedName>
</protein>
<feature type="transmembrane region" description="Helical" evidence="1">
    <location>
        <begin position="15"/>
        <end position="34"/>
    </location>
</feature>
<evidence type="ECO:0000256" key="1">
    <source>
        <dbReference type="SAM" id="Phobius"/>
    </source>
</evidence>
<organism evidence="2">
    <name type="scientific">Lepeophtheirus salmonis</name>
    <name type="common">Salmon louse</name>
    <name type="synonym">Caligus salmonis</name>
    <dbReference type="NCBI Taxonomy" id="72036"/>
    <lineage>
        <taxon>Eukaryota</taxon>
        <taxon>Metazoa</taxon>
        <taxon>Ecdysozoa</taxon>
        <taxon>Arthropoda</taxon>
        <taxon>Crustacea</taxon>
        <taxon>Multicrustacea</taxon>
        <taxon>Hexanauplia</taxon>
        <taxon>Copepoda</taxon>
        <taxon>Siphonostomatoida</taxon>
        <taxon>Caligidae</taxon>
        <taxon>Lepeophtheirus</taxon>
    </lineage>
</organism>
<accession>A0A0K2UQ08</accession>
<keyword evidence="1" id="KW-1133">Transmembrane helix</keyword>
<keyword evidence="1" id="KW-0812">Transmembrane</keyword>
<sequence length="60" mass="7412">MLTYKSSFLTLKISLFYSQLKLLFLQILIYDYFIRRYYGLTYHLSICDPKSKNFTYERIH</sequence>
<name>A0A0K2UQ08_LEPSM</name>
<reference evidence="2" key="1">
    <citation type="submission" date="2014-05" db="EMBL/GenBank/DDBJ databases">
        <authorList>
            <person name="Chronopoulou M."/>
        </authorList>
    </citation>
    <scope>NUCLEOTIDE SEQUENCE</scope>
    <source>
        <tissue evidence="2">Whole organism</tissue>
    </source>
</reference>
<dbReference type="AlphaFoldDB" id="A0A0K2UQ08"/>
<proteinExistence type="predicted"/>
<dbReference type="EMBL" id="HACA01022804">
    <property type="protein sequence ID" value="CDW40165.1"/>
    <property type="molecule type" value="Transcribed_RNA"/>
</dbReference>
<evidence type="ECO:0000313" key="2">
    <source>
        <dbReference type="EMBL" id="CDW40165.1"/>
    </source>
</evidence>
<keyword evidence="1" id="KW-0472">Membrane</keyword>